<dbReference type="GO" id="GO:0005778">
    <property type="term" value="C:peroxisomal membrane"/>
    <property type="evidence" value="ECO:0007669"/>
    <property type="project" value="TreeGrafter"/>
</dbReference>
<dbReference type="Gene3D" id="1.20.120.900">
    <property type="entry name" value="Pex19, mPTS binding domain"/>
    <property type="match status" value="1"/>
</dbReference>
<dbReference type="AlphaFoldDB" id="A0A7S1XKR9"/>
<evidence type="ECO:0000313" key="1">
    <source>
        <dbReference type="EMBL" id="CAD9243035.1"/>
    </source>
</evidence>
<gene>
    <name evidence="1" type="ORF">PPAR1163_LOCUS1380</name>
</gene>
<dbReference type="PANTHER" id="PTHR12774:SF2">
    <property type="entry name" value="PEROXISOMAL BIOGENESIS FACTOR 19"/>
    <property type="match status" value="1"/>
</dbReference>
<dbReference type="PANTHER" id="PTHR12774">
    <property type="entry name" value="PEROXISOMAL BIOGENESIS FACTOR 19"/>
    <property type="match status" value="1"/>
</dbReference>
<organism evidence="1">
    <name type="scientific">Phaeomonas parva</name>
    <dbReference type="NCBI Taxonomy" id="124430"/>
    <lineage>
        <taxon>Eukaryota</taxon>
        <taxon>Sar</taxon>
        <taxon>Stramenopiles</taxon>
        <taxon>Ochrophyta</taxon>
        <taxon>Pinguiophyceae</taxon>
        <taxon>Pinguiochrysidales</taxon>
        <taxon>Pinguiochrysidaceae</taxon>
        <taxon>Phaeomonas</taxon>
    </lineage>
</organism>
<proteinExistence type="predicted"/>
<dbReference type="EMBL" id="HBGJ01002066">
    <property type="protein sequence ID" value="CAD9243035.1"/>
    <property type="molecule type" value="Transcribed_RNA"/>
</dbReference>
<sequence length="304" mass="33426">MSNLADYELDAILDSALNELEEEELTAANADADTRRSAAPGVSADAGRIDKVMEAESRAQAAATAESLMNAINAEDGMAGAVGGANVLQETLQVLSSNAEGTAEFEDFMASMRANNELGEGGDVDRSIARTLEAISSQGAQMDGLETAKVEEMGENIMEQMMAEFQRMGEKEDMDEVMDGMMRQLLGKDIMYEPMKAVCEKFPEWLADKREHLSEDDYQRYGKMYQGFQRLVATYETEPDNFPRLMELMQDVQEFGQPPAEIIKELAPGLEFNEDGMPIMPNVGPNVMPFIPGAMPDQQPCSVM</sequence>
<protein>
    <recommendedName>
        <fullName evidence="2">Peroxin-19</fullName>
    </recommendedName>
</protein>
<dbReference type="GO" id="GO:0033328">
    <property type="term" value="F:peroxisome membrane targeting sequence binding"/>
    <property type="evidence" value="ECO:0007669"/>
    <property type="project" value="TreeGrafter"/>
</dbReference>
<name>A0A7S1XKR9_9STRA</name>
<dbReference type="InterPro" id="IPR006708">
    <property type="entry name" value="Pex19"/>
</dbReference>
<accession>A0A7S1XKR9</accession>
<dbReference type="Pfam" id="PF04614">
    <property type="entry name" value="Pex19"/>
    <property type="match status" value="1"/>
</dbReference>
<evidence type="ECO:0008006" key="2">
    <source>
        <dbReference type="Google" id="ProtNLM"/>
    </source>
</evidence>
<reference evidence="1" key="1">
    <citation type="submission" date="2021-01" db="EMBL/GenBank/DDBJ databases">
        <authorList>
            <person name="Corre E."/>
            <person name="Pelletier E."/>
            <person name="Niang G."/>
            <person name="Scheremetjew M."/>
            <person name="Finn R."/>
            <person name="Kale V."/>
            <person name="Holt S."/>
            <person name="Cochrane G."/>
            <person name="Meng A."/>
            <person name="Brown T."/>
            <person name="Cohen L."/>
        </authorList>
    </citation>
    <scope>NUCLEOTIDE SEQUENCE</scope>
    <source>
        <strain evidence="1">CCMP2877</strain>
    </source>
</reference>
<dbReference type="GO" id="GO:0045046">
    <property type="term" value="P:protein import into peroxisome membrane"/>
    <property type="evidence" value="ECO:0007669"/>
    <property type="project" value="TreeGrafter"/>
</dbReference>
<dbReference type="InterPro" id="IPR038322">
    <property type="entry name" value="Pex19_C_sf"/>
</dbReference>